<feature type="signal peptide" evidence="1">
    <location>
        <begin position="1"/>
        <end position="15"/>
    </location>
</feature>
<keyword evidence="3" id="KW-1185">Reference proteome</keyword>
<feature type="chain" id="PRO_5018266998" evidence="1">
    <location>
        <begin position="16"/>
        <end position="79"/>
    </location>
</feature>
<evidence type="ECO:0000313" key="2">
    <source>
        <dbReference type="EMBL" id="RMZ93353.1"/>
    </source>
</evidence>
<organism evidence="2 3">
    <name type="scientific">Brachionus plicatilis</name>
    <name type="common">Marine rotifer</name>
    <name type="synonym">Brachionus muelleri</name>
    <dbReference type="NCBI Taxonomy" id="10195"/>
    <lineage>
        <taxon>Eukaryota</taxon>
        <taxon>Metazoa</taxon>
        <taxon>Spiralia</taxon>
        <taxon>Gnathifera</taxon>
        <taxon>Rotifera</taxon>
        <taxon>Eurotatoria</taxon>
        <taxon>Monogononta</taxon>
        <taxon>Pseudotrocha</taxon>
        <taxon>Ploima</taxon>
        <taxon>Brachionidae</taxon>
        <taxon>Brachionus</taxon>
    </lineage>
</organism>
<dbReference type="Proteomes" id="UP000276133">
    <property type="component" value="Unassembled WGS sequence"/>
</dbReference>
<evidence type="ECO:0000313" key="3">
    <source>
        <dbReference type="Proteomes" id="UP000276133"/>
    </source>
</evidence>
<name>A0A3M7P2X3_BRAPC</name>
<dbReference type="AlphaFoldDB" id="A0A3M7P2X3"/>
<protein>
    <submittedName>
        <fullName evidence="2">Uncharacterized protein</fullName>
    </submittedName>
</protein>
<sequence>MLIFLLALLLSACNGSHLNRSDDEVVSWKFGSPIRPRNSSVEFELKFFAPTKPGNYLTAVFLTGLDGMASGSFYTAKIS</sequence>
<evidence type="ECO:0000256" key="1">
    <source>
        <dbReference type="SAM" id="SignalP"/>
    </source>
</evidence>
<gene>
    <name evidence="2" type="ORF">BpHYR1_025817</name>
</gene>
<keyword evidence="1" id="KW-0732">Signal</keyword>
<reference evidence="2 3" key="1">
    <citation type="journal article" date="2018" name="Sci. Rep.">
        <title>Genomic signatures of local adaptation to the degree of environmental predictability in rotifers.</title>
        <authorList>
            <person name="Franch-Gras L."/>
            <person name="Hahn C."/>
            <person name="Garcia-Roger E.M."/>
            <person name="Carmona M.J."/>
            <person name="Serra M."/>
            <person name="Gomez A."/>
        </authorList>
    </citation>
    <scope>NUCLEOTIDE SEQUENCE [LARGE SCALE GENOMIC DNA]</scope>
    <source>
        <strain evidence="2">HYR1</strain>
    </source>
</reference>
<proteinExistence type="predicted"/>
<accession>A0A3M7P2X3</accession>
<comment type="caution">
    <text evidence="2">The sequence shown here is derived from an EMBL/GenBank/DDBJ whole genome shotgun (WGS) entry which is preliminary data.</text>
</comment>
<dbReference type="EMBL" id="REGN01013882">
    <property type="protein sequence ID" value="RMZ93353.1"/>
    <property type="molecule type" value="Genomic_DNA"/>
</dbReference>